<comment type="caution">
    <text evidence="2">The sequence shown here is derived from an EMBL/GenBank/DDBJ whole genome shotgun (WGS) entry which is preliminary data.</text>
</comment>
<dbReference type="AlphaFoldDB" id="E9SG35"/>
<dbReference type="OrthoDB" id="1550463at2"/>
<feature type="domain" description="4Fe-4S ferredoxin-type" evidence="1">
    <location>
        <begin position="253"/>
        <end position="283"/>
    </location>
</feature>
<organism evidence="2 3">
    <name type="scientific">Ruminococcus albus 8</name>
    <dbReference type="NCBI Taxonomy" id="246199"/>
    <lineage>
        <taxon>Bacteria</taxon>
        <taxon>Bacillati</taxon>
        <taxon>Bacillota</taxon>
        <taxon>Clostridia</taxon>
        <taxon>Eubacteriales</taxon>
        <taxon>Oscillospiraceae</taxon>
        <taxon>Ruminococcus</taxon>
    </lineage>
</organism>
<reference evidence="2 3" key="1">
    <citation type="submission" date="2011-02" db="EMBL/GenBank/DDBJ databases">
        <authorList>
            <person name="Nelson K.E."/>
            <person name="Sutton G."/>
            <person name="Torralba M."/>
            <person name="Durkin S."/>
            <person name="Harkins D."/>
            <person name="Montgomery R."/>
            <person name="Ziemer C."/>
            <person name="Klaassens E."/>
            <person name="Ocuiv P."/>
            <person name="Morrison M."/>
        </authorList>
    </citation>
    <scope>NUCLEOTIDE SEQUENCE [LARGE SCALE GENOMIC DNA]</scope>
    <source>
        <strain evidence="2 3">8</strain>
    </source>
</reference>
<evidence type="ECO:0000313" key="2">
    <source>
        <dbReference type="EMBL" id="EGC01808.1"/>
    </source>
</evidence>
<proteinExistence type="predicted"/>
<dbReference type="eggNOG" id="ENOG5032ZM1">
    <property type="taxonomic scope" value="Bacteria"/>
</dbReference>
<dbReference type="Proteomes" id="UP000004259">
    <property type="component" value="Unassembled WGS sequence"/>
</dbReference>
<dbReference type="EMBL" id="ADKM02000122">
    <property type="protein sequence ID" value="EGC01808.1"/>
    <property type="molecule type" value="Genomic_DNA"/>
</dbReference>
<name>E9SG35_RUMAL</name>
<protein>
    <recommendedName>
        <fullName evidence="1">4Fe-4S ferredoxin-type domain-containing protein</fullName>
    </recommendedName>
</protein>
<accession>E9SG35</accession>
<dbReference type="STRING" id="246199.CUS_7756"/>
<evidence type="ECO:0000259" key="1">
    <source>
        <dbReference type="PROSITE" id="PS51379"/>
    </source>
</evidence>
<dbReference type="InterPro" id="IPR017896">
    <property type="entry name" value="4Fe4S_Fe-S-bd"/>
</dbReference>
<gene>
    <name evidence="2" type="ORF">CUS_7756</name>
</gene>
<evidence type="ECO:0000313" key="3">
    <source>
        <dbReference type="Proteomes" id="UP000004259"/>
    </source>
</evidence>
<dbReference type="RefSeq" id="WP_002852113.1">
    <property type="nucleotide sequence ID" value="NZ_ADKM02000122.1"/>
</dbReference>
<sequence>MRNFEFDDIEEHIYHDGIVSTAKCAVWGEFPEEETELSGLRYFDMVFSPRPECDDGSYLPKLEDCSLLDFSITKSDGRYEVTLNCIDDGRGRNDFSHLHFFCDEISVMLSRYEDFSYKNIFSDDMPSAEERAYLKDECHLSSEEYVLGDGITVIYDIYGEDDGSHYIYSTAKIARCSYFKDGIKFFEHLCDRHHLRPAKELIHHANGHSYLPYHVDLYGLSILEIDTGRHYDYVPEGMEHDFRFSAGESFIVTDVHYDPESSLLVCGGCYWACPDEVMVMDFSEPLHYDPRMVKLHDEIPMDYDEYDDIEFLRWEKDSLIVKGEDGNEYAVTKKRLREMLSEKRKEYSLEEFDK</sequence>
<keyword evidence="3" id="KW-1185">Reference proteome</keyword>
<dbReference type="PROSITE" id="PS51379">
    <property type="entry name" value="4FE4S_FER_2"/>
    <property type="match status" value="1"/>
</dbReference>